<dbReference type="EMBL" id="JAFNEN010000026">
    <property type="protein sequence ID" value="KAG8199489.1"/>
    <property type="molecule type" value="Genomic_DNA"/>
</dbReference>
<sequence>MLGEKENGERRGTSEVTWCAPSLVYAEKHISSMAIILTLATPPISPSLILILLPLSFSPVAMGVRGLTTSACPICGFVDKSSICGKPVFIAILNSSPIIKNTNAHQPLSLTNPLPETSPTRTPRDPPSPHASESQGKECESIRKSISLVADTACPTFDPRSFAWQQNYSLYTAEEPRLKAQRARILAFVGVLDSSFAITEPKLVIRSVNISLTSRRELHLLLLPPLHICGKVRLDPPSAFTVIPAVTECNLQRLAAAQAPFSSPTSHTFPAIFIQPSSWPCWGFF</sequence>
<organism evidence="2 3">
    <name type="scientific">Oedothorax gibbosus</name>
    <dbReference type="NCBI Taxonomy" id="931172"/>
    <lineage>
        <taxon>Eukaryota</taxon>
        <taxon>Metazoa</taxon>
        <taxon>Ecdysozoa</taxon>
        <taxon>Arthropoda</taxon>
        <taxon>Chelicerata</taxon>
        <taxon>Arachnida</taxon>
        <taxon>Araneae</taxon>
        <taxon>Araneomorphae</taxon>
        <taxon>Entelegynae</taxon>
        <taxon>Araneoidea</taxon>
        <taxon>Linyphiidae</taxon>
        <taxon>Erigoninae</taxon>
        <taxon>Oedothorax</taxon>
    </lineage>
</organism>
<evidence type="ECO:0000313" key="3">
    <source>
        <dbReference type="Proteomes" id="UP000827092"/>
    </source>
</evidence>
<accession>A0AAV6VS59</accession>
<dbReference type="AlphaFoldDB" id="A0AAV6VS59"/>
<reference evidence="2 3" key="1">
    <citation type="journal article" date="2022" name="Nat. Ecol. Evol.">
        <title>A masculinizing supergene underlies an exaggerated male reproductive morph in a spider.</title>
        <authorList>
            <person name="Hendrickx F."/>
            <person name="De Corte Z."/>
            <person name="Sonet G."/>
            <person name="Van Belleghem S.M."/>
            <person name="Kostlbacher S."/>
            <person name="Vangestel C."/>
        </authorList>
    </citation>
    <scope>NUCLEOTIDE SEQUENCE [LARGE SCALE GENOMIC DNA]</scope>
    <source>
        <strain evidence="2">W744_W776</strain>
    </source>
</reference>
<protein>
    <submittedName>
        <fullName evidence="2">Uncharacterized protein</fullName>
    </submittedName>
</protein>
<dbReference type="Proteomes" id="UP000827092">
    <property type="component" value="Unassembled WGS sequence"/>
</dbReference>
<comment type="caution">
    <text evidence="2">The sequence shown here is derived from an EMBL/GenBank/DDBJ whole genome shotgun (WGS) entry which is preliminary data.</text>
</comment>
<proteinExistence type="predicted"/>
<feature type="region of interest" description="Disordered" evidence="1">
    <location>
        <begin position="104"/>
        <end position="138"/>
    </location>
</feature>
<evidence type="ECO:0000256" key="1">
    <source>
        <dbReference type="SAM" id="MobiDB-lite"/>
    </source>
</evidence>
<name>A0AAV6VS59_9ARAC</name>
<keyword evidence="3" id="KW-1185">Reference proteome</keyword>
<feature type="compositionally biased region" description="Polar residues" evidence="1">
    <location>
        <begin position="104"/>
        <end position="114"/>
    </location>
</feature>
<evidence type="ECO:0000313" key="2">
    <source>
        <dbReference type="EMBL" id="KAG8199489.1"/>
    </source>
</evidence>
<gene>
    <name evidence="2" type="ORF">JTE90_009337</name>
</gene>